<protein>
    <submittedName>
        <fullName evidence="1">Uncharacterized protein</fullName>
    </submittedName>
</protein>
<comment type="caution">
    <text evidence="1">The sequence shown here is derived from an EMBL/GenBank/DDBJ whole genome shotgun (WGS) entry which is preliminary data.</text>
</comment>
<evidence type="ECO:0000313" key="1">
    <source>
        <dbReference type="EMBL" id="CAB4032666.1"/>
    </source>
</evidence>
<proteinExistence type="predicted"/>
<keyword evidence="2" id="KW-1185">Reference proteome</keyword>
<feature type="non-terminal residue" evidence="1">
    <location>
        <position position="103"/>
    </location>
</feature>
<sequence length="103" mass="11623">MTEIDLGRYLGLTDNHRDSTKGFSLILLHLIEDLMYTHTPPRGAIARSFLNTIKLYKDKAEPGIDCDSNYSVNQIKSTSLTRATIVNSSILEYKEQTFAIKTV</sequence>
<dbReference type="Proteomes" id="UP001152795">
    <property type="component" value="Unassembled WGS sequence"/>
</dbReference>
<evidence type="ECO:0000313" key="2">
    <source>
        <dbReference type="Proteomes" id="UP001152795"/>
    </source>
</evidence>
<dbReference type="AlphaFoldDB" id="A0A7D9JM45"/>
<organism evidence="1 2">
    <name type="scientific">Paramuricea clavata</name>
    <name type="common">Red gorgonian</name>
    <name type="synonym">Violescent sea-whip</name>
    <dbReference type="NCBI Taxonomy" id="317549"/>
    <lineage>
        <taxon>Eukaryota</taxon>
        <taxon>Metazoa</taxon>
        <taxon>Cnidaria</taxon>
        <taxon>Anthozoa</taxon>
        <taxon>Octocorallia</taxon>
        <taxon>Malacalcyonacea</taxon>
        <taxon>Plexauridae</taxon>
        <taxon>Paramuricea</taxon>
    </lineage>
</organism>
<reference evidence="1" key="1">
    <citation type="submission" date="2020-04" db="EMBL/GenBank/DDBJ databases">
        <authorList>
            <person name="Alioto T."/>
            <person name="Alioto T."/>
            <person name="Gomez Garrido J."/>
        </authorList>
    </citation>
    <scope>NUCLEOTIDE SEQUENCE</scope>
    <source>
        <strain evidence="1">A484AB</strain>
    </source>
</reference>
<name>A0A7D9JM45_PARCT</name>
<dbReference type="EMBL" id="CACRXK020018587">
    <property type="protein sequence ID" value="CAB4032666.1"/>
    <property type="molecule type" value="Genomic_DNA"/>
</dbReference>
<gene>
    <name evidence="1" type="ORF">PACLA_8A085135</name>
</gene>
<accession>A0A7D9JM45</accession>